<evidence type="ECO:0000256" key="7">
    <source>
        <dbReference type="ARBA" id="ARBA00023065"/>
    </source>
</evidence>
<evidence type="ECO:0000256" key="10">
    <source>
        <dbReference type="SAM" id="Phobius"/>
    </source>
</evidence>
<evidence type="ECO:0000313" key="12">
    <source>
        <dbReference type="Proteomes" id="UP001595533"/>
    </source>
</evidence>
<dbReference type="Pfam" id="PF01554">
    <property type="entry name" value="MatE"/>
    <property type="match status" value="2"/>
</dbReference>
<feature type="transmembrane region" description="Helical" evidence="10">
    <location>
        <begin position="171"/>
        <end position="190"/>
    </location>
</feature>
<dbReference type="PANTHER" id="PTHR43298">
    <property type="entry name" value="MULTIDRUG RESISTANCE PROTEIN NORM-RELATED"/>
    <property type="match status" value="1"/>
</dbReference>
<dbReference type="Proteomes" id="UP001595533">
    <property type="component" value="Unassembled WGS sequence"/>
</dbReference>
<comment type="caution">
    <text evidence="11">The sequence shown here is derived from an EMBL/GenBank/DDBJ whole genome shotgun (WGS) entry which is preliminary data.</text>
</comment>
<dbReference type="InterPro" id="IPR002528">
    <property type="entry name" value="MATE_fam"/>
</dbReference>
<dbReference type="InterPro" id="IPR050222">
    <property type="entry name" value="MATE_MdtK"/>
</dbReference>
<protein>
    <recommendedName>
        <fullName evidence="9">Multidrug-efflux transporter</fullName>
    </recommendedName>
</protein>
<evidence type="ECO:0000256" key="8">
    <source>
        <dbReference type="ARBA" id="ARBA00023136"/>
    </source>
</evidence>
<gene>
    <name evidence="11" type="ORF">ACFODZ_16480</name>
</gene>
<keyword evidence="6 10" id="KW-1133">Transmembrane helix</keyword>
<feature type="transmembrane region" description="Helical" evidence="10">
    <location>
        <begin position="20"/>
        <end position="38"/>
    </location>
</feature>
<accession>A0ABV7JKJ2</accession>
<evidence type="ECO:0000256" key="1">
    <source>
        <dbReference type="ARBA" id="ARBA00004429"/>
    </source>
</evidence>
<feature type="transmembrane region" description="Helical" evidence="10">
    <location>
        <begin position="138"/>
        <end position="159"/>
    </location>
</feature>
<organism evidence="11 12">
    <name type="scientific">Marinicella sediminis</name>
    <dbReference type="NCBI Taxonomy" id="1792834"/>
    <lineage>
        <taxon>Bacteria</taxon>
        <taxon>Pseudomonadati</taxon>
        <taxon>Pseudomonadota</taxon>
        <taxon>Gammaproteobacteria</taxon>
        <taxon>Lysobacterales</taxon>
        <taxon>Marinicellaceae</taxon>
        <taxon>Marinicella</taxon>
    </lineage>
</organism>
<keyword evidence="8 10" id="KW-0472">Membrane</keyword>
<evidence type="ECO:0000313" key="11">
    <source>
        <dbReference type="EMBL" id="MFC3195852.1"/>
    </source>
</evidence>
<keyword evidence="12" id="KW-1185">Reference proteome</keyword>
<keyword evidence="7" id="KW-0406">Ion transport</keyword>
<feature type="transmembrane region" description="Helical" evidence="10">
    <location>
        <begin position="354"/>
        <end position="376"/>
    </location>
</feature>
<keyword evidence="5 10" id="KW-0812">Transmembrane</keyword>
<evidence type="ECO:0000256" key="5">
    <source>
        <dbReference type="ARBA" id="ARBA00022692"/>
    </source>
</evidence>
<feature type="transmembrane region" description="Helical" evidence="10">
    <location>
        <begin position="281"/>
        <end position="304"/>
    </location>
</feature>
<evidence type="ECO:0000256" key="4">
    <source>
        <dbReference type="ARBA" id="ARBA00022475"/>
    </source>
</evidence>
<comment type="subcellular location">
    <subcellularLocation>
        <location evidence="1">Cell inner membrane</location>
        <topology evidence="1">Multi-pass membrane protein</topology>
    </subcellularLocation>
</comment>
<dbReference type="PANTHER" id="PTHR43298:SF2">
    <property type="entry name" value="FMN_FAD EXPORTER YEEO-RELATED"/>
    <property type="match status" value="1"/>
</dbReference>
<sequence>MQAAADDRDLTKGSVYKQMIRIGIPAALGMVFNTLYNLTDNWFAGRISDVALSGLSIASIVFALFLALGMGLQSGTSAMVATDLGTRKPAKVRAWINCSHGITWFFSLLILVLGLLFADDLLNTLSDDSQVVAMAWDYTSVILYGNVFFNLTSMAAGALIAHGNTRSYRNVLMAGFFANWVLNPLFIYVLDLGVAGLAYSTLVIKLASSLYLLMVLKNEVRAWSVPQYNLDHWKQLLQQILPASMNMLTIIIGGFITIYFISQFGDDPVAGYSVGIRIEQLLLMPALGLNASVMAVVGQNFGAGKLNRVRETYQKSLTLALLVSLLFIPTMIFLSPLMMTQFTDTSAIIDVGVYYLRVDALAFFGYMTLFCSNAVLQAVKQPIFPMVIGILRQMVLPGVAFYVLIHVFDYGLYAIFWSIVCIVLLSAILAFFYTRRQLTRLTVPLSDDSE</sequence>
<evidence type="ECO:0000256" key="2">
    <source>
        <dbReference type="ARBA" id="ARBA00022448"/>
    </source>
</evidence>
<feature type="transmembrane region" description="Helical" evidence="10">
    <location>
        <begin position="236"/>
        <end position="261"/>
    </location>
</feature>
<keyword evidence="4" id="KW-1003">Cell membrane</keyword>
<feature type="transmembrane region" description="Helical" evidence="10">
    <location>
        <begin position="196"/>
        <end position="216"/>
    </location>
</feature>
<name>A0ABV7JKJ2_9GAMM</name>
<feature type="transmembrane region" description="Helical" evidence="10">
    <location>
        <begin position="94"/>
        <end position="118"/>
    </location>
</feature>
<evidence type="ECO:0000256" key="9">
    <source>
        <dbReference type="ARBA" id="ARBA00031636"/>
    </source>
</evidence>
<dbReference type="RefSeq" id="WP_077412946.1">
    <property type="nucleotide sequence ID" value="NZ_JBHRTS010000010.1"/>
</dbReference>
<dbReference type="EMBL" id="JBHRTS010000010">
    <property type="protein sequence ID" value="MFC3195852.1"/>
    <property type="molecule type" value="Genomic_DNA"/>
</dbReference>
<keyword evidence="2" id="KW-0813">Transport</keyword>
<dbReference type="NCBIfam" id="TIGR00797">
    <property type="entry name" value="matE"/>
    <property type="match status" value="1"/>
</dbReference>
<feature type="transmembrane region" description="Helical" evidence="10">
    <location>
        <begin position="383"/>
        <end position="405"/>
    </location>
</feature>
<dbReference type="InterPro" id="IPR048279">
    <property type="entry name" value="MdtK-like"/>
</dbReference>
<evidence type="ECO:0000256" key="6">
    <source>
        <dbReference type="ARBA" id="ARBA00022989"/>
    </source>
</evidence>
<dbReference type="PIRSF" id="PIRSF006603">
    <property type="entry name" value="DinF"/>
    <property type="match status" value="1"/>
</dbReference>
<reference evidence="12" key="1">
    <citation type="journal article" date="2019" name="Int. J. Syst. Evol. Microbiol.">
        <title>The Global Catalogue of Microorganisms (GCM) 10K type strain sequencing project: providing services to taxonomists for standard genome sequencing and annotation.</title>
        <authorList>
            <consortium name="The Broad Institute Genomics Platform"/>
            <consortium name="The Broad Institute Genome Sequencing Center for Infectious Disease"/>
            <person name="Wu L."/>
            <person name="Ma J."/>
        </authorList>
    </citation>
    <scope>NUCLEOTIDE SEQUENCE [LARGE SCALE GENOMIC DNA]</scope>
    <source>
        <strain evidence="12">KCTC 42953</strain>
    </source>
</reference>
<feature type="transmembrane region" description="Helical" evidence="10">
    <location>
        <begin position="50"/>
        <end position="73"/>
    </location>
</feature>
<evidence type="ECO:0000256" key="3">
    <source>
        <dbReference type="ARBA" id="ARBA00022449"/>
    </source>
</evidence>
<keyword evidence="3" id="KW-0050">Antiport</keyword>
<proteinExistence type="predicted"/>
<feature type="transmembrane region" description="Helical" evidence="10">
    <location>
        <begin position="411"/>
        <end position="433"/>
    </location>
</feature>
<feature type="transmembrane region" description="Helical" evidence="10">
    <location>
        <begin position="316"/>
        <end position="334"/>
    </location>
</feature>